<dbReference type="InterPro" id="IPR029058">
    <property type="entry name" value="AB_hydrolase_fold"/>
</dbReference>
<gene>
    <name evidence="2" type="ORF">LVJ94_06060</name>
</gene>
<evidence type="ECO:0000259" key="1">
    <source>
        <dbReference type="Pfam" id="PF12697"/>
    </source>
</evidence>
<reference evidence="2" key="1">
    <citation type="submission" date="2021-12" db="EMBL/GenBank/DDBJ databases">
        <title>Discovery of the Pendulisporaceae a myxobacterial family with distinct sporulation behavior and unique specialized metabolism.</title>
        <authorList>
            <person name="Garcia R."/>
            <person name="Popoff A."/>
            <person name="Bader C.D."/>
            <person name="Loehr J."/>
            <person name="Walesch S."/>
            <person name="Walt C."/>
            <person name="Boldt J."/>
            <person name="Bunk B."/>
            <person name="Haeckl F.J.F.P.J."/>
            <person name="Gunesch A.P."/>
            <person name="Birkelbach J."/>
            <person name="Nuebel U."/>
            <person name="Pietschmann T."/>
            <person name="Bach T."/>
            <person name="Mueller R."/>
        </authorList>
    </citation>
    <scope>NUCLEOTIDE SEQUENCE</scope>
    <source>
        <strain evidence="2">MSr11367</strain>
    </source>
</reference>
<dbReference type="InterPro" id="IPR000073">
    <property type="entry name" value="AB_hydrolase_1"/>
</dbReference>
<sequence>MNVYSLERPLAWSRAYNPFYSGRSGIRIRSTPSGQVRLRHEGEGSRTIVFVCDTPVFIEHYDRLFELLSPRFKVLCLELPGMGFSKPVRNFDYSLRSQAQAVWEVLEAEDVEECILSFSCVGAYLALIVASMAPSIVRGVVSIQAPSWEQERAWARRIDFRGRGLVATPVLGQLLLRAGKRKIAERWFHSTLGKAANKQQFVDTAIGALDAGSPWALASMVQAYFSHATPTFPTVQQKSLVIWGGGDGSHRKSDPESAIPYFREARLMRFEQAGHCPDLEEPQRFAEALALFSAEL</sequence>
<dbReference type="Pfam" id="PF12697">
    <property type="entry name" value="Abhydrolase_6"/>
    <property type="match status" value="1"/>
</dbReference>
<protein>
    <submittedName>
        <fullName evidence="2">Alpha/beta hydrolase</fullName>
    </submittedName>
</protein>
<proteinExistence type="predicted"/>
<name>A0ABZ2LAH5_9BACT</name>
<keyword evidence="3" id="KW-1185">Reference proteome</keyword>
<evidence type="ECO:0000313" key="3">
    <source>
        <dbReference type="Proteomes" id="UP001374803"/>
    </source>
</evidence>
<dbReference type="GO" id="GO:0016787">
    <property type="term" value="F:hydrolase activity"/>
    <property type="evidence" value="ECO:0007669"/>
    <property type="project" value="UniProtKB-KW"/>
</dbReference>
<feature type="domain" description="AB hydrolase-1" evidence="1">
    <location>
        <begin position="60"/>
        <end position="288"/>
    </location>
</feature>
<keyword evidence="2" id="KW-0378">Hydrolase</keyword>
<accession>A0ABZ2LAH5</accession>
<evidence type="ECO:0000313" key="2">
    <source>
        <dbReference type="EMBL" id="WXB06796.1"/>
    </source>
</evidence>
<dbReference type="RefSeq" id="WP_394836454.1">
    <property type="nucleotide sequence ID" value="NZ_CP089929.1"/>
</dbReference>
<dbReference type="EMBL" id="CP089983">
    <property type="protein sequence ID" value="WXB06796.1"/>
    <property type="molecule type" value="Genomic_DNA"/>
</dbReference>
<dbReference type="Proteomes" id="UP001374803">
    <property type="component" value="Chromosome"/>
</dbReference>
<dbReference type="Gene3D" id="3.40.50.1820">
    <property type="entry name" value="alpha/beta hydrolase"/>
    <property type="match status" value="1"/>
</dbReference>
<organism evidence="2 3">
    <name type="scientific">Pendulispora rubella</name>
    <dbReference type="NCBI Taxonomy" id="2741070"/>
    <lineage>
        <taxon>Bacteria</taxon>
        <taxon>Pseudomonadati</taxon>
        <taxon>Myxococcota</taxon>
        <taxon>Myxococcia</taxon>
        <taxon>Myxococcales</taxon>
        <taxon>Sorangiineae</taxon>
        <taxon>Pendulisporaceae</taxon>
        <taxon>Pendulispora</taxon>
    </lineage>
</organism>
<dbReference type="PANTHER" id="PTHR46438">
    <property type="entry name" value="ALPHA/BETA-HYDROLASES SUPERFAMILY PROTEIN"/>
    <property type="match status" value="1"/>
</dbReference>
<dbReference type="SUPFAM" id="SSF53474">
    <property type="entry name" value="alpha/beta-Hydrolases"/>
    <property type="match status" value="1"/>
</dbReference>